<dbReference type="EMBL" id="CAJFCJ010000001">
    <property type="protein sequence ID" value="CAD5110946.1"/>
    <property type="molecule type" value="Genomic_DNA"/>
</dbReference>
<keyword evidence="4" id="KW-1185">Reference proteome</keyword>
<organism evidence="3 4">
    <name type="scientific">Dimorphilus gyrociliatus</name>
    <dbReference type="NCBI Taxonomy" id="2664684"/>
    <lineage>
        <taxon>Eukaryota</taxon>
        <taxon>Metazoa</taxon>
        <taxon>Spiralia</taxon>
        <taxon>Lophotrochozoa</taxon>
        <taxon>Annelida</taxon>
        <taxon>Polychaeta</taxon>
        <taxon>Polychaeta incertae sedis</taxon>
        <taxon>Dinophilidae</taxon>
        <taxon>Dimorphilus</taxon>
    </lineage>
</organism>
<dbReference type="AlphaFoldDB" id="A0A7I8V6Y3"/>
<evidence type="ECO:0000313" key="3">
    <source>
        <dbReference type="EMBL" id="CAD5110946.1"/>
    </source>
</evidence>
<evidence type="ECO:0000313" key="4">
    <source>
        <dbReference type="Proteomes" id="UP000549394"/>
    </source>
</evidence>
<gene>
    <name evidence="3" type="ORF">DGYR_LOCUS300</name>
</gene>
<proteinExistence type="predicted"/>
<dbReference type="Gene3D" id="1.20.58.80">
    <property type="entry name" value="Phosphotransferase system, lactose/cellobiose-type IIA subunit"/>
    <property type="match status" value="1"/>
</dbReference>
<feature type="domain" description="Nuclear receptor-binding factor 2 MIT" evidence="2">
    <location>
        <begin position="5"/>
        <end position="72"/>
    </location>
</feature>
<dbReference type="SUPFAM" id="SSF140361">
    <property type="entry name" value="MIT domain-like"/>
    <property type="match status" value="1"/>
</dbReference>
<accession>A0A7I8V6Y3</accession>
<name>A0A7I8V6Y3_9ANNE</name>
<feature type="compositionally biased region" description="Low complexity" evidence="1">
    <location>
        <begin position="81"/>
        <end position="90"/>
    </location>
</feature>
<dbReference type="GO" id="GO:0006914">
    <property type="term" value="P:autophagy"/>
    <property type="evidence" value="ECO:0007669"/>
    <property type="project" value="InterPro"/>
</dbReference>
<evidence type="ECO:0000259" key="2">
    <source>
        <dbReference type="Pfam" id="PF17169"/>
    </source>
</evidence>
<dbReference type="Pfam" id="PF17169">
    <property type="entry name" value="NRBF2_MIT"/>
    <property type="match status" value="1"/>
</dbReference>
<comment type="caution">
    <text evidence="3">The sequence shown here is derived from an EMBL/GenBank/DDBJ whole genome shotgun (WGS) entry which is preliminary data.</text>
</comment>
<reference evidence="3 4" key="1">
    <citation type="submission" date="2020-08" db="EMBL/GenBank/DDBJ databases">
        <authorList>
            <person name="Hejnol A."/>
        </authorList>
    </citation>
    <scope>NUCLEOTIDE SEQUENCE [LARGE SCALE GENOMIC DNA]</scope>
</reference>
<dbReference type="PANTHER" id="PTHR14964">
    <property type="entry name" value="NUCLEAR RECEPTOR BINDING FACTOR 2"/>
    <property type="match status" value="1"/>
</dbReference>
<dbReference type="OrthoDB" id="3694230at2759"/>
<evidence type="ECO:0000256" key="1">
    <source>
        <dbReference type="SAM" id="MobiDB-lite"/>
    </source>
</evidence>
<sequence length="186" mass="21461">MNVLDCPINSAHQQERKADSLINYKKYERAIECLDKAIYFIDQASARTKVRDVLTSLKLQKESLQRRKRTVLQLDEESRRSSSPCSSTGSDQTDDVSEDVLQTLYDCDTLLAELVQRQGCTVPPIRPLPNGMNTSKVLEELHMHNAALQKHVRMLLDESGEKDRQLKHYKLLNQQLEQKLHQMDLK</sequence>
<dbReference type="PANTHER" id="PTHR14964:SF2">
    <property type="entry name" value="NUCLEAR RECEPTOR-BINDING FACTOR 2"/>
    <property type="match status" value="1"/>
</dbReference>
<dbReference type="Proteomes" id="UP000549394">
    <property type="component" value="Unassembled WGS sequence"/>
</dbReference>
<feature type="region of interest" description="Disordered" evidence="1">
    <location>
        <begin position="68"/>
        <end position="95"/>
    </location>
</feature>
<protein>
    <submittedName>
        <fullName evidence="3">DgyrCDS302</fullName>
    </submittedName>
</protein>
<dbReference type="InterPro" id="IPR039679">
    <property type="entry name" value="NRBF2"/>
</dbReference>
<dbReference type="InterPro" id="IPR033393">
    <property type="entry name" value="NRBF2_MIT"/>
</dbReference>